<sequence>MAKNHIDEVKHEIQELAIGNYKSYPEEYEKTPDEVNRSIESLAKGYWDSREDKEIARDERLGISLENYQEWTREAYTTFIAENAQSLN</sequence>
<reference evidence="1 2" key="1">
    <citation type="submission" date="2016-08" db="EMBL/GenBank/DDBJ databases">
        <authorList>
            <person name="Seilhamer J.J."/>
        </authorList>
    </citation>
    <scope>NUCLEOTIDE SEQUENCE [LARGE SCALE GENOMIC DNA]</scope>
    <source>
        <strain evidence="1 2">A37T2</strain>
    </source>
</reference>
<gene>
    <name evidence="1" type="ORF">GA0116948_11827</name>
</gene>
<dbReference type="AlphaFoldDB" id="A0A1C4FXT5"/>
<accession>A0A1C4FXT5</accession>
<name>A0A1C4FXT5_9BACT</name>
<dbReference type="Proteomes" id="UP000242818">
    <property type="component" value="Unassembled WGS sequence"/>
</dbReference>
<proteinExistence type="predicted"/>
<dbReference type="EMBL" id="FMAR01000018">
    <property type="protein sequence ID" value="SCC60750.1"/>
    <property type="molecule type" value="Genomic_DNA"/>
</dbReference>
<dbReference type="RefSeq" id="WP_089715125.1">
    <property type="nucleotide sequence ID" value="NZ_FMAR01000018.1"/>
</dbReference>
<dbReference type="OrthoDB" id="674417at2"/>
<evidence type="ECO:0000313" key="2">
    <source>
        <dbReference type="Proteomes" id="UP000242818"/>
    </source>
</evidence>
<evidence type="ECO:0000313" key="1">
    <source>
        <dbReference type="EMBL" id="SCC60750.1"/>
    </source>
</evidence>
<organism evidence="1 2">
    <name type="scientific">Chitinophaga costaii</name>
    <dbReference type="NCBI Taxonomy" id="1335309"/>
    <lineage>
        <taxon>Bacteria</taxon>
        <taxon>Pseudomonadati</taxon>
        <taxon>Bacteroidota</taxon>
        <taxon>Chitinophagia</taxon>
        <taxon>Chitinophagales</taxon>
        <taxon>Chitinophagaceae</taxon>
        <taxon>Chitinophaga</taxon>
    </lineage>
</organism>
<protein>
    <submittedName>
        <fullName evidence="1">Uncharacterized protein</fullName>
    </submittedName>
</protein>
<keyword evidence="2" id="KW-1185">Reference proteome</keyword>